<evidence type="ECO:0000256" key="2">
    <source>
        <dbReference type="ARBA" id="ARBA00022694"/>
    </source>
</evidence>
<feature type="domain" description="Pseudouridine synthase I TruA alpha/beta" evidence="8">
    <location>
        <begin position="9"/>
        <end position="114"/>
    </location>
</feature>
<keyword evidence="2 4" id="KW-0819">tRNA processing</keyword>
<evidence type="ECO:0000256" key="3">
    <source>
        <dbReference type="ARBA" id="ARBA00023235"/>
    </source>
</evidence>
<feature type="domain" description="Pseudouridine synthase I TruA alpha/beta" evidence="8">
    <location>
        <begin position="157"/>
        <end position="265"/>
    </location>
</feature>
<name>A0A9D1HFT6_9FIRM</name>
<keyword evidence="3 4" id="KW-0413">Isomerase</keyword>
<dbReference type="EMBL" id="DVLX01000097">
    <property type="protein sequence ID" value="HIU00178.1"/>
    <property type="molecule type" value="Genomic_DNA"/>
</dbReference>
<dbReference type="Proteomes" id="UP000824159">
    <property type="component" value="Unassembled WGS sequence"/>
</dbReference>
<dbReference type="Gene3D" id="3.30.70.660">
    <property type="entry name" value="Pseudouridine synthase I, catalytic domain, C-terminal subdomain"/>
    <property type="match status" value="1"/>
</dbReference>
<dbReference type="CDD" id="cd02570">
    <property type="entry name" value="PseudoU_synth_EcTruA"/>
    <property type="match status" value="1"/>
</dbReference>
<evidence type="ECO:0000256" key="6">
    <source>
        <dbReference type="PIRSR" id="PIRSR001430-2"/>
    </source>
</evidence>
<evidence type="ECO:0000256" key="1">
    <source>
        <dbReference type="ARBA" id="ARBA00009375"/>
    </source>
</evidence>
<reference evidence="9" key="1">
    <citation type="submission" date="2020-10" db="EMBL/GenBank/DDBJ databases">
        <authorList>
            <person name="Gilroy R."/>
        </authorList>
    </citation>
    <scope>NUCLEOTIDE SEQUENCE</scope>
    <source>
        <strain evidence="9">CHK176-22527</strain>
    </source>
</reference>
<feature type="binding site" evidence="4 6">
    <location>
        <position position="120"/>
    </location>
    <ligand>
        <name>substrate</name>
    </ligand>
</feature>
<evidence type="ECO:0000259" key="8">
    <source>
        <dbReference type="Pfam" id="PF01416"/>
    </source>
</evidence>
<protein>
    <recommendedName>
        <fullName evidence="4">tRNA pseudouridine synthase A</fullName>
        <ecNumber evidence="4">5.4.99.12</ecNumber>
    </recommendedName>
    <alternativeName>
        <fullName evidence="4">tRNA pseudouridine(38-40) synthase</fullName>
    </alternativeName>
    <alternativeName>
        <fullName evidence="4">tRNA pseudouridylate synthase I</fullName>
    </alternativeName>
    <alternativeName>
        <fullName evidence="4">tRNA-uridine isomerase I</fullName>
    </alternativeName>
</protein>
<comment type="function">
    <text evidence="4">Formation of pseudouridine at positions 38, 39 and 40 in the anticodon stem and loop of transfer RNAs.</text>
</comment>
<dbReference type="Pfam" id="PF01416">
    <property type="entry name" value="PseudoU_synth_1"/>
    <property type="match status" value="2"/>
</dbReference>
<dbReference type="HAMAP" id="MF_00171">
    <property type="entry name" value="TruA"/>
    <property type="match status" value="1"/>
</dbReference>
<gene>
    <name evidence="4 9" type="primary">truA</name>
    <name evidence="9" type="ORF">IAD12_08000</name>
</gene>
<dbReference type="Gene3D" id="3.30.70.580">
    <property type="entry name" value="Pseudouridine synthase I, catalytic domain, N-terminal subdomain"/>
    <property type="match status" value="1"/>
</dbReference>
<dbReference type="GO" id="GO:0031119">
    <property type="term" value="P:tRNA pseudouridine synthesis"/>
    <property type="evidence" value="ECO:0007669"/>
    <property type="project" value="UniProtKB-UniRule"/>
</dbReference>
<dbReference type="PIRSF" id="PIRSF001430">
    <property type="entry name" value="tRNA_psdUrid_synth"/>
    <property type="match status" value="1"/>
</dbReference>
<evidence type="ECO:0000313" key="10">
    <source>
        <dbReference type="Proteomes" id="UP000824159"/>
    </source>
</evidence>
<dbReference type="InterPro" id="IPR020097">
    <property type="entry name" value="PsdUridine_synth_TruA_a/b_dom"/>
</dbReference>
<dbReference type="InterPro" id="IPR020095">
    <property type="entry name" value="PsdUridine_synth_TruA_C"/>
</dbReference>
<sequence length="265" mass="29626">MKKNILLTIEYDGSMFHGWQKQPNTRTVQGYLEETISSALRRKVELNGTSRTDAGVHALGQRASFFIDVNIPVEKFPLIINNALKGREKNSFALPAVRVLAAEEKPIGFHARFDCRGKEYIYRIKNCGQEDVFSRNYVCGISEPLDVSAMKEGAAFLKGTHDFKSFESAGGNPRQTTVRTIFSADVICAEREACIGYEDGRMIELHVSGDGFLYNMVRIITGTLIEIGLKKRSPGDMKSIIEACDRRTAGYTAPPYGLYLAEIFY</sequence>
<comment type="catalytic activity">
    <reaction evidence="4 7">
        <text>uridine(38/39/40) in tRNA = pseudouridine(38/39/40) in tRNA</text>
        <dbReference type="Rhea" id="RHEA:22376"/>
        <dbReference type="Rhea" id="RHEA-COMP:10085"/>
        <dbReference type="Rhea" id="RHEA-COMP:10087"/>
        <dbReference type="ChEBI" id="CHEBI:65314"/>
        <dbReference type="ChEBI" id="CHEBI:65315"/>
        <dbReference type="EC" id="5.4.99.12"/>
    </reaction>
</comment>
<evidence type="ECO:0000256" key="7">
    <source>
        <dbReference type="RuleBase" id="RU003792"/>
    </source>
</evidence>
<accession>A0A9D1HFT6</accession>
<evidence type="ECO:0000256" key="5">
    <source>
        <dbReference type="PIRSR" id="PIRSR001430-1"/>
    </source>
</evidence>
<dbReference type="PANTHER" id="PTHR11142">
    <property type="entry name" value="PSEUDOURIDYLATE SYNTHASE"/>
    <property type="match status" value="1"/>
</dbReference>
<dbReference type="PANTHER" id="PTHR11142:SF0">
    <property type="entry name" value="TRNA PSEUDOURIDINE SYNTHASE-LIKE 1"/>
    <property type="match status" value="1"/>
</dbReference>
<dbReference type="AlphaFoldDB" id="A0A9D1HFT6"/>
<dbReference type="InterPro" id="IPR020094">
    <property type="entry name" value="TruA/RsuA/RluB/E/F_N"/>
</dbReference>
<evidence type="ECO:0000313" key="9">
    <source>
        <dbReference type="EMBL" id="HIU00178.1"/>
    </source>
</evidence>
<evidence type="ECO:0000256" key="4">
    <source>
        <dbReference type="HAMAP-Rule" id="MF_00171"/>
    </source>
</evidence>
<comment type="caution">
    <text evidence="9">The sequence shown here is derived from an EMBL/GenBank/DDBJ whole genome shotgun (WGS) entry which is preliminary data.</text>
</comment>
<dbReference type="EC" id="5.4.99.12" evidence="4"/>
<dbReference type="GO" id="GO:0003723">
    <property type="term" value="F:RNA binding"/>
    <property type="evidence" value="ECO:0007669"/>
    <property type="project" value="InterPro"/>
</dbReference>
<comment type="similarity">
    <text evidence="1 4 7">Belongs to the tRNA pseudouridine synthase TruA family.</text>
</comment>
<organism evidence="9 10">
    <name type="scientific">Candidatus Allocopromorpha excrementavium</name>
    <dbReference type="NCBI Taxonomy" id="2840741"/>
    <lineage>
        <taxon>Bacteria</taxon>
        <taxon>Bacillati</taxon>
        <taxon>Bacillota</taxon>
        <taxon>Clostridia</taxon>
        <taxon>Eubacteriales</taxon>
        <taxon>Eubacteriaceae</taxon>
        <taxon>Eubacteriaceae incertae sedis</taxon>
        <taxon>Candidatus Allocopromorpha</taxon>
    </lineage>
</organism>
<dbReference type="InterPro" id="IPR001406">
    <property type="entry name" value="PsdUridine_synth_TruA"/>
</dbReference>
<dbReference type="InterPro" id="IPR020103">
    <property type="entry name" value="PsdUridine_synth_cat_dom_sf"/>
</dbReference>
<proteinExistence type="inferred from homology"/>
<dbReference type="SUPFAM" id="SSF55120">
    <property type="entry name" value="Pseudouridine synthase"/>
    <property type="match status" value="1"/>
</dbReference>
<reference evidence="9" key="2">
    <citation type="journal article" date="2021" name="PeerJ">
        <title>Extensive microbial diversity within the chicken gut microbiome revealed by metagenomics and culture.</title>
        <authorList>
            <person name="Gilroy R."/>
            <person name="Ravi A."/>
            <person name="Getino M."/>
            <person name="Pursley I."/>
            <person name="Horton D.L."/>
            <person name="Alikhan N.F."/>
            <person name="Baker D."/>
            <person name="Gharbi K."/>
            <person name="Hall N."/>
            <person name="Watson M."/>
            <person name="Adriaenssens E.M."/>
            <person name="Foster-Nyarko E."/>
            <person name="Jarju S."/>
            <person name="Secka A."/>
            <person name="Antonio M."/>
            <person name="Oren A."/>
            <person name="Chaudhuri R.R."/>
            <person name="La Ragione R."/>
            <person name="Hildebrand F."/>
            <person name="Pallen M.J."/>
        </authorList>
    </citation>
    <scope>NUCLEOTIDE SEQUENCE</scope>
    <source>
        <strain evidence="9">CHK176-22527</strain>
    </source>
</reference>
<dbReference type="GO" id="GO:0160147">
    <property type="term" value="F:tRNA pseudouridine(38-40) synthase activity"/>
    <property type="evidence" value="ECO:0007669"/>
    <property type="project" value="UniProtKB-EC"/>
</dbReference>
<dbReference type="NCBIfam" id="TIGR00071">
    <property type="entry name" value="hisT_truA"/>
    <property type="match status" value="1"/>
</dbReference>
<feature type="active site" description="Nucleophile" evidence="4 5">
    <location>
        <position position="53"/>
    </location>
</feature>
<comment type="caution">
    <text evidence="4">Lacks conserved residue(s) required for the propagation of feature annotation.</text>
</comment>
<comment type="subunit">
    <text evidence="4">Homodimer.</text>
</comment>